<evidence type="ECO:0000256" key="3">
    <source>
        <dbReference type="ARBA" id="ARBA00023002"/>
    </source>
</evidence>
<sequence length="314" mass="33443">MTEIYDCAIIGGGPAGLTAAIYLARFRRRAVLFDRGGSRAALIPRSHNHAGYPGGIEGPELLARMAAQAREFGADMRSGDVTGIAARGADWHLTGTGIDLVARTVLFATGVDNRRPDMDEETHRAALAAGKLRYCPICDAFEAGGWHLDGVGGTTRIGVVGAESHGVAEALFLRGYSDHVTLFTLVECELHEKDRKDLADHGVAWDPRPVAAYDFAGKDVTLYFADGDAAQVDTLYPALGSDPNVGLIEKLGLRVDDERCILTDQHQRLGLKGLYAAGDVVAALDQISVAMGHAAVAATTLHNDLRSRDGEVPE</sequence>
<dbReference type="Pfam" id="PF07992">
    <property type="entry name" value="Pyr_redox_2"/>
    <property type="match status" value="1"/>
</dbReference>
<keyword evidence="6" id="KW-1185">Reference proteome</keyword>
<feature type="domain" description="FAD/NAD(P)-binding" evidence="4">
    <location>
        <begin position="5"/>
        <end position="294"/>
    </location>
</feature>
<evidence type="ECO:0000256" key="2">
    <source>
        <dbReference type="ARBA" id="ARBA00022630"/>
    </source>
</evidence>
<evidence type="ECO:0000313" key="6">
    <source>
        <dbReference type="Proteomes" id="UP001595828"/>
    </source>
</evidence>
<comment type="caution">
    <text evidence="5">The sequence shown here is derived from an EMBL/GenBank/DDBJ whole genome shotgun (WGS) entry which is preliminary data.</text>
</comment>
<dbReference type="PANTHER" id="PTHR48105">
    <property type="entry name" value="THIOREDOXIN REDUCTASE 1-RELATED-RELATED"/>
    <property type="match status" value="1"/>
</dbReference>
<keyword evidence="3" id="KW-0560">Oxidoreductase</keyword>
<evidence type="ECO:0000259" key="4">
    <source>
        <dbReference type="Pfam" id="PF07992"/>
    </source>
</evidence>
<proteinExistence type="predicted"/>
<dbReference type="EMBL" id="JBHSDR010000003">
    <property type="protein sequence ID" value="MFC4294167.1"/>
    <property type="molecule type" value="Genomic_DNA"/>
</dbReference>
<dbReference type="RefSeq" id="WP_379537631.1">
    <property type="nucleotide sequence ID" value="NZ_JBHSDR010000003.1"/>
</dbReference>
<protein>
    <recommendedName>
        <fullName evidence="1">Thioredoxin reductase</fullName>
    </recommendedName>
</protein>
<reference evidence="6" key="1">
    <citation type="journal article" date="2019" name="Int. J. Syst. Evol. Microbiol.">
        <title>The Global Catalogue of Microorganisms (GCM) 10K type strain sequencing project: providing services to taxonomists for standard genome sequencing and annotation.</title>
        <authorList>
            <consortium name="The Broad Institute Genomics Platform"/>
            <consortium name="The Broad Institute Genome Sequencing Center for Infectious Disease"/>
            <person name="Wu L."/>
            <person name="Ma J."/>
        </authorList>
    </citation>
    <scope>NUCLEOTIDE SEQUENCE [LARGE SCALE GENOMIC DNA]</scope>
    <source>
        <strain evidence="6">CGMCC 1.12989</strain>
    </source>
</reference>
<evidence type="ECO:0000313" key="5">
    <source>
        <dbReference type="EMBL" id="MFC4294167.1"/>
    </source>
</evidence>
<dbReference type="SUPFAM" id="SSF51905">
    <property type="entry name" value="FAD/NAD(P)-binding domain"/>
    <property type="match status" value="1"/>
</dbReference>
<dbReference type="Gene3D" id="3.50.50.60">
    <property type="entry name" value="FAD/NAD(P)-binding domain"/>
    <property type="match status" value="2"/>
</dbReference>
<dbReference type="InterPro" id="IPR023753">
    <property type="entry name" value="FAD/NAD-binding_dom"/>
</dbReference>
<gene>
    <name evidence="5" type="ORF">ACFO0A_03735</name>
</gene>
<dbReference type="Proteomes" id="UP001595828">
    <property type="component" value="Unassembled WGS sequence"/>
</dbReference>
<dbReference type="PRINTS" id="PR00368">
    <property type="entry name" value="FADPNR"/>
</dbReference>
<name>A0ABV8RLA0_9SPHN</name>
<dbReference type="InterPro" id="IPR050097">
    <property type="entry name" value="Ferredoxin-NADP_redctase_2"/>
</dbReference>
<dbReference type="PRINTS" id="PR00469">
    <property type="entry name" value="PNDRDTASEII"/>
</dbReference>
<dbReference type="InterPro" id="IPR036188">
    <property type="entry name" value="FAD/NAD-bd_sf"/>
</dbReference>
<keyword evidence="2" id="KW-0285">Flavoprotein</keyword>
<organism evidence="5 6">
    <name type="scientific">Novosphingobium tardum</name>
    <dbReference type="NCBI Taxonomy" id="1538021"/>
    <lineage>
        <taxon>Bacteria</taxon>
        <taxon>Pseudomonadati</taxon>
        <taxon>Pseudomonadota</taxon>
        <taxon>Alphaproteobacteria</taxon>
        <taxon>Sphingomonadales</taxon>
        <taxon>Sphingomonadaceae</taxon>
        <taxon>Novosphingobium</taxon>
    </lineage>
</organism>
<accession>A0ABV8RLA0</accession>
<evidence type="ECO:0000256" key="1">
    <source>
        <dbReference type="ARBA" id="ARBA00018719"/>
    </source>
</evidence>